<evidence type="ECO:0000259" key="2">
    <source>
        <dbReference type="PROSITE" id="PS50937"/>
    </source>
</evidence>
<dbReference type="Gene3D" id="1.10.1660.10">
    <property type="match status" value="1"/>
</dbReference>
<dbReference type="Proteomes" id="UP000032279">
    <property type="component" value="Unassembled WGS sequence"/>
</dbReference>
<dbReference type="Pfam" id="PF13411">
    <property type="entry name" value="MerR_1"/>
    <property type="match status" value="1"/>
</dbReference>
<protein>
    <submittedName>
        <fullName evidence="3">Transcription regulator</fullName>
    </submittedName>
</protein>
<proteinExistence type="predicted"/>
<dbReference type="PANTHER" id="PTHR30204">
    <property type="entry name" value="REDOX-CYCLING DRUG-SENSING TRANSCRIPTIONAL ACTIVATOR SOXR"/>
    <property type="match status" value="1"/>
</dbReference>
<gene>
    <name evidence="3" type="ORF">WDC_0666</name>
</gene>
<dbReference type="EMBL" id="AWTT01000011">
    <property type="protein sequence ID" value="KIS03754.1"/>
    <property type="molecule type" value="Genomic_DNA"/>
</dbReference>
<dbReference type="RefSeq" id="WP_044010370.1">
    <property type="nucleotide sequence ID" value="NZ_AWTT01000011.1"/>
</dbReference>
<dbReference type="InterPro" id="IPR009061">
    <property type="entry name" value="DNA-bd_dom_put_sf"/>
</dbReference>
<reference evidence="3 4" key="1">
    <citation type="submission" date="2013-08" db="EMBL/GenBank/DDBJ databases">
        <title>Lactobacillus wasatchii sp. WDC04, a late gas producing bacteria isolated from aged chedder cheese.</title>
        <authorList>
            <person name="Oberg C.J."/>
            <person name="Culumber M."/>
            <person name="McMahon D.J."/>
            <person name="Broadbent J.R."/>
            <person name="Oberg T.S."/>
            <person name="Ortaki F."/>
        </authorList>
    </citation>
    <scope>NUCLEOTIDE SEQUENCE [LARGE SCALE GENOMIC DNA]</scope>
    <source>
        <strain evidence="3 4">WDC04</strain>
    </source>
</reference>
<dbReference type="SMART" id="SM00422">
    <property type="entry name" value="HTH_MERR"/>
    <property type="match status" value="1"/>
</dbReference>
<dbReference type="PROSITE" id="PS50937">
    <property type="entry name" value="HTH_MERR_2"/>
    <property type="match status" value="1"/>
</dbReference>
<sequence length="147" mass="16868">MTYTIKEVAAKTNLSIYTLRFYDKQGLLPFVARNKSGYREFTEGDLNLLQTICCLKNTGMKIKNIRQYIEYVMAGPTTVELRLKLLTDHRLEVVAQQQKIQQNLAEVDYKINMYAAPNAETSVARELAFATAEKKANHLPNPYQMTK</sequence>
<name>A0A0D0YWX4_9LACO</name>
<dbReference type="GO" id="GO:0003700">
    <property type="term" value="F:DNA-binding transcription factor activity"/>
    <property type="evidence" value="ECO:0007669"/>
    <property type="project" value="InterPro"/>
</dbReference>
<dbReference type="GO" id="GO:0003677">
    <property type="term" value="F:DNA binding"/>
    <property type="evidence" value="ECO:0007669"/>
    <property type="project" value="UniProtKB-KW"/>
</dbReference>
<dbReference type="PANTHER" id="PTHR30204:SF82">
    <property type="entry name" value="TRANSCRIPTIONAL REGULATOR, MERR FAMILY"/>
    <property type="match status" value="1"/>
</dbReference>
<dbReference type="InterPro" id="IPR000551">
    <property type="entry name" value="MerR-type_HTH_dom"/>
</dbReference>
<feature type="domain" description="HTH merR-type" evidence="2">
    <location>
        <begin position="2"/>
        <end position="71"/>
    </location>
</feature>
<dbReference type="SUPFAM" id="SSF46955">
    <property type="entry name" value="Putative DNA-binding domain"/>
    <property type="match status" value="1"/>
</dbReference>
<dbReference type="AlphaFoldDB" id="A0A0D0YWX4"/>
<accession>A0A0D0YWX4</accession>
<dbReference type="InterPro" id="IPR047057">
    <property type="entry name" value="MerR_fam"/>
</dbReference>
<dbReference type="PATRIC" id="fig|1335616.4.peg.662"/>
<dbReference type="CDD" id="cd01109">
    <property type="entry name" value="HTH_YyaN"/>
    <property type="match status" value="1"/>
</dbReference>
<evidence type="ECO:0000313" key="4">
    <source>
        <dbReference type="Proteomes" id="UP000032279"/>
    </source>
</evidence>
<comment type="caution">
    <text evidence="3">The sequence shown here is derived from an EMBL/GenBank/DDBJ whole genome shotgun (WGS) entry which is preliminary data.</text>
</comment>
<keyword evidence="4" id="KW-1185">Reference proteome</keyword>
<evidence type="ECO:0000313" key="3">
    <source>
        <dbReference type="EMBL" id="KIS03754.1"/>
    </source>
</evidence>
<keyword evidence="1" id="KW-0238">DNA-binding</keyword>
<evidence type="ECO:0000256" key="1">
    <source>
        <dbReference type="ARBA" id="ARBA00023125"/>
    </source>
</evidence>
<dbReference type="OrthoDB" id="9811174at2"/>
<organism evidence="3 4">
    <name type="scientific">Paucilactobacillus wasatchensis</name>
    <dbReference type="NCBI Taxonomy" id="1335616"/>
    <lineage>
        <taxon>Bacteria</taxon>
        <taxon>Bacillati</taxon>
        <taxon>Bacillota</taxon>
        <taxon>Bacilli</taxon>
        <taxon>Lactobacillales</taxon>
        <taxon>Lactobacillaceae</taxon>
        <taxon>Paucilactobacillus</taxon>
    </lineage>
</organism>
<dbReference type="STRING" id="1335616.WDC_0666"/>